<dbReference type="SUPFAM" id="SSF64397">
    <property type="entry name" value="Hsp33 domain"/>
    <property type="match status" value="1"/>
</dbReference>
<dbReference type="STRING" id="670307.HYPDE_22638"/>
<dbReference type="PANTHER" id="PTHR30111:SF1">
    <property type="entry name" value="33 KDA CHAPERONIN"/>
    <property type="match status" value="1"/>
</dbReference>
<dbReference type="Gene3D" id="1.10.287.480">
    <property type="entry name" value="helix hairpin bin"/>
    <property type="match status" value="1"/>
</dbReference>
<dbReference type="OrthoDB" id="9793753at2"/>
<evidence type="ECO:0000313" key="7">
    <source>
        <dbReference type="Proteomes" id="UP000005952"/>
    </source>
</evidence>
<dbReference type="Gene3D" id="3.55.30.10">
    <property type="entry name" value="Hsp33 domain"/>
    <property type="match status" value="1"/>
</dbReference>
<dbReference type="InterPro" id="IPR023212">
    <property type="entry name" value="Hsp33_helix_hairpin_bin_dom_sf"/>
</dbReference>
<evidence type="ECO:0000256" key="2">
    <source>
        <dbReference type="ARBA" id="ARBA00022833"/>
    </source>
</evidence>
<gene>
    <name evidence="6" type="ORF">HYPDE_22638</name>
</gene>
<dbReference type="Gene3D" id="3.90.1280.10">
    <property type="entry name" value="HSP33 redox switch-like"/>
    <property type="match status" value="1"/>
</dbReference>
<dbReference type="PANTHER" id="PTHR30111">
    <property type="entry name" value="33 KDA CHAPERONIN"/>
    <property type="match status" value="1"/>
</dbReference>
<dbReference type="InterPro" id="IPR016153">
    <property type="entry name" value="Heat_shock_Hsp33_N"/>
</dbReference>
<keyword evidence="3" id="KW-1015">Disulfide bond</keyword>
<dbReference type="RefSeq" id="WP_015596252.1">
    <property type="nucleotide sequence ID" value="NC_021172.1"/>
</dbReference>
<dbReference type="InterPro" id="IPR000397">
    <property type="entry name" value="Heat_shock_Hsp33"/>
</dbReference>
<accession>N0AYJ7</accession>
<dbReference type="Pfam" id="PF01430">
    <property type="entry name" value="HSP33"/>
    <property type="match status" value="1"/>
</dbReference>
<keyword evidence="4" id="KW-0143">Chaperone</keyword>
<evidence type="ECO:0000256" key="5">
    <source>
        <dbReference type="ARBA" id="ARBA00023284"/>
    </source>
</evidence>
<sequence>MPNNPQPPRLSADDSVVVFRTRRSNVRGRLVRLGKMLDEIVTPHAMPDAPSRYLSEAIALAALCGSALPDGGNLNLQVRASGAVSILVADYAAPGRLRGYARYDEAKLNVANTQGMDLGTGHLALTLDSGPGEERYQGVLAFENAPLQATAAAYFEQREGLPTFIRIAVANQFIAARQAASVTSRWHRRGGGLMVQSLTTERNSDDNRAGEDWRRVEMLAATVEDYELLDPELPVERLLLRLFHEEQVAIERAIPLFSFCRCSRAKVENVLTTFGAAELTDMCDDSGRIVVTCEFCTSRYSFSLDDLKQAGG</sequence>
<proteinExistence type="predicted"/>
<name>N0AYJ7_9HYPH</name>
<dbReference type="PIRSF" id="PIRSF005261">
    <property type="entry name" value="Heat_shock_Hsp33"/>
    <property type="match status" value="1"/>
</dbReference>
<dbReference type="InterPro" id="IPR016154">
    <property type="entry name" value="Heat_shock_Hsp33_C"/>
</dbReference>
<keyword evidence="1" id="KW-0963">Cytoplasm</keyword>
<protein>
    <submittedName>
        <fullName evidence="6">Hsp33 protein</fullName>
    </submittedName>
</protein>
<dbReference type="GO" id="GO:0051082">
    <property type="term" value="F:unfolded protein binding"/>
    <property type="evidence" value="ECO:0007669"/>
    <property type="project" value="InterPro"/>
</dbReference>
<dbReference type="Proteomes" id="UP000005952">
    <property type="component" value="Chromosome"/>
</dbReference>
<dbReference type="GO" id="GO:0005737">
    <property type="term" value="C:cytoplasm"/>
    <property type="evidence" value="ECO:0007669"/>
    <property type="project" value="InterPro"/>
</dbReference>
<keyword evidence="2" id="KW-0862">Zinc</keyword>
<dbReference type="CDD" id="cd00498">
    <property type="entry name" value="Hsp33"/>
    <property type="match status" value="1"/>
</dbReference>
<dbReference type="AlphaFoldDB" id="N0AYJ7"/>
<dbReference type="GO" id="GO:0042026">
    <property type="term" value="P:protein refolding"/>
    <property type="evidence" value="ECO:0007669"/>
    <property type="project" value="TreeGrafter"/>
</dbReference>
<reference evidence="6 7" key="1">
    <citation type="journal article" date="2013" name="Genome Announc.">
        <title>Genome sequences for three denitrifying bacterial strains isolated from a uranium- and nitrate-contaminated subsurface environment.</title>
        <authorList>
            <person name="Venkatramanan R."/>
            <person name="Prakash O."/>
            <person name="Woyke T."/>
            <person name="Chain P."/>
            <person name="Goodwin L.A."/>
            <person name="Watson D."/>
            <person name="Brooks S."/>
            <person name="Kostka J.E."/>
            <person name="Green S.J."/>
        </authorList>
    </citation>
    <scope>NUCLEOTIDE SEQUENCE [LARGE SCALE GENOMIC DNA]</scope>
    <source>
        <strain evidence="6 7">1NES1</strain>
    </source>
</reference>
<organism evidence="6 7">
    <name type="scientific">Hyphomicrobium denitrificans 1NES1</name>
    <dbReference type="NCBI Taxonomy" id="670307"/>
    <lineage>
        <taxon>Bacteria</taxon>
        <taxon>Pseudomonadati</taxon>
        <taxon>Pseudomonadota</taxon>
        <taxon>Alphaproteobacteria</taxon>
        <taxon>Hyphomicrobiales</taxon>
        <taxon>Hyphomicrobiaceae</taxon>
        <taxon>Hyphomicrobium</taxon>
    </lineage>
</organism>
<dbReference type="HOGENOM" id="CLU_054493_0_1_5"/>
<keyword evidence="5" id="KW-0676">Redox-active center</keyword>
<evidence type="ECO:0000256" key="1">
    <source>
        <dbReference type="ARBA" id="ARBA00022490"/>
    </source>
</evidence>
<dbReference type="eggNOG" id="COG1281">
    <property type="taxonomic scope" value="Bacteria"/>
</dbReference>
<dbReference type="GO" id="GO:0044183">
    <property type="term" value="F:protein folding chaperone"/>
    <property type="evidence" value="ECO:0007669"/>
    <property type="project" value="TreeGrafter"/>
</dbReference>
<evidence type="ECO:0000313" key="6">
    <source>
        <dbReference type="EMBL" id="AGK56214.1"/>
    </source>
</evidence>
<dbReference type="EMBL" id="CP005587">
    <property type="protein sequence ID" value="AGK56214.1"/>
    <property type="molecule type" value="Genomic_DNA"/>
</dbReference>
<evidence type="ECO:0000256" key="3">
    <source>
        <dbReference type="ARBA" id="ARBA00023157"/>
    </source>
</evidence>
<dbReference type="KEGG" id="hdt:HYPDE_22638"/>
<evidence type="ECO:0000256" key="4">
    <source>
        <dbReference type="ARBA" id="ARBA00023186"/>
    </source>
</evidence>
<keyword evidence="7" id="KW-1185">Reference proteome</keyword>
<dbReference type="SUPFAM" id="SSF118352">
    <property type="entry name" value="HSP33 redox switch-like"/>
    <property type="match status" value="1"/>
</dbReference>